<dbReference type="Pfam" id="PF02452">
    <property type="entry name" value="PemK_toxin"/>
    <property type="match status" value="1"/>
</dbReference>
<keyword evidence="2" id="KW-1277">Toxin-antitoxin system</keyword>
<evidence type="ECO:0000256" key="3">
    <source>
        <dbReference type="PIRNR" id="PIRNR033490"/>
    </source>
</evidence>
<keyword evidence="3" id="KW-0255">Endonuclease</keyword>
<dbReference type="InterPro" id="IPR011067">
    <property type="entry name" value="Plasmid_toxin/cell-grow_inhib"/>
</dbReference>
<keyword evidence="3" id="KW-0540">Nuclease</keyword>
<evidence type="ECO:0000313" key="4">
    <source>
        <dbReference type="EMBL" id="MTD57764.1"/>
    </source>
</evidence>
<dbReference type="PANTHER" id="PTHR33988:SF1">
    <property type="entry name" value="ENDORIBONUCLEASE MAZF7-RELATED"/>
    <property type="match status" value="1"/>
</dbReference>
<keyword evidence="3" id="KW-0378">Hydrolase</keyword>
<dbReference type="GO" id="GO:0016075">
    <property type="term" value="P:rRNA catabolic process"/>
    <property type="evidence" value="ECO:0007669"/>
    <property type="project" value="TreeGrafter"/>
</dbReference>
<name>A0A6N7Z871_9PSEU</name>
<dbReference type="PANTHER" id="PTHR33988">
    <property type="entry name" value="ENDORIBONUCLEASE MAZF-RELATED"/>
    <property type="match status" value="1"/>
</dbReference>
<dbReference type="GO" id="GO:0016787">
    <property type="term" value="F:hydrolase activity"/>
    <property type="evidence" value="ECO:0007669"/>
    <property type="project" value="UniProtKB-KW"/>
</dbReference>
<organism evidence="4 5">
    <name type="scientific">Amycolatopsis pithecellobii</name>
    <dbReference type="NCBI Taxonomy" id="664692"/>
    <lineage>
        <taxon>Bacteria</taxon>
        <taxon>Bacillati</taxon>
        <taxon>Actinomycetota</taxon>
        <taxon>Actinomycetes</taxon>
        <taxon>Pseudonocardiales</taxon>
        <taxon>Pseudonocardiaceae</taxon>
        <taxon>Amycolatopsis</taxon>
    </lineage>
</organism>
<proteinExistence type="inferred from homology"/>
<comment type="function">
    <text evidence="3">Toxic component of a type II toxin-antitoxin (TA) system.</text>
</comment>
<keyword evidence="5" id="KW-1185">Reference proteome</keyword>
<gene>
    <name evidence="4" type="ORF">GKO32_27850</name>
</gene>
<dbReference type="Gene3D" id="2.30.30.110">
    <property type="match status" value="1"/>
</dbReference>
<dbReference type="AlphaFoldDB" id="A0A6N7Z871"/>
<comment type="similarity">
    <text evidence="1 3">Belongs to the PemK/MazF family.</text>
</comment>
<dbReference type="EC" id="3.1.-.-" evidence="3"/>
<evidence type="ECO:0000313" key="5">
    <source>
        <dbReference type="Proteomes" id="UP000440096"/>
    </source>
</evidence>
<evidence type="ECO:0000256" key="1">
    <source>
        <dbReference type="ARBA" id="ARBA00007521"/>
    </source>
</evidence>
<dbReference type="InterPro" id="IPR003477">
    <property type="entry name" value="PemK-like"/>
</dbReference>
<dbReference type="GO" id="GO:0003677">
    <property type="term" value="F:DNA binding"/>
    <property type="evidence" value="ECO:0007669"/>
    <property type="project" value="InterPro"/>
</dbReference>
<dbReference type="Proteomes" id="UP000440096">
    <property type="component" value="Unassembled WGS sequence"/>
</dbReference>
<dbReference type="SUPFAM" id="SSF50118">
    <property type="entry name" value="Cell growth inhibitor/plasmid maintenance toxic component"/>
    <property type="match status" value="1"/>
</dbReference>
<evidence type="ECO:0000256" key="2">
    <source>
        <dbReference type="ARBA" id="ARBA00022649"/>
    </source>
</evidence>
<dbReference type="EMBL" id="WMBA01000053">
    <property type="protein sequence ID" value="MTD57764.1"/>
    <property type="molecule type" value="Genomic_DNA"/>
</dbReference>
<comment type="caution">
    <text evidence="4">The sequence shown here is derived from an EMBL/GenBank/DDBJ whole genome shotgun (WGS) entry which is preliminary data.</text>
</comment>
<dbReference type="PIRSF" id="PIRSF033490">
    <property type="entry name" value="MazF"/>
    <property type="match status" value="1"/>
</dbReference>
<reference evidence="4 5" key="1">
    <citation type="submission" date="2019-11" db="EMBL/GenBank/DDBJ databases">
        <title>Draft genome of Amycolatopsis RM579.</title>
        <authorList>
            <person name="Duangmal K."/>
            <person name="Mingma R."/>
        </authorList>
    </citation>
    <scope>NUCLEOTIDE SEQUENCE [LARGE SCALE GENOMIC DNA]</scope>
    <source>
        <strain evidence="4 5">RM579</strain>
    </source>
</reference>
<dbReference type="GO" id="GO:0004521">
    <property type="term" value="F:RNA endonuclease activity"/>
    <property type="evidence" value="ECO:0007669"/>
    <property type="project" value="TreeGrafter"/>
</dbReference>
<dbReference type="GO" id="GO:0006402">
    <property type="term" value="P:mRNA catabolic process"/>
    <property type="evidence" value="ECO:0007669"/>
    <property type="project" value="TreeGrafter"/>
</dbReference>
<accession>A0A6N7Z871</accession>
<protein>
    <recommendedName>
        <fullName evidence="3">mRNA interferase</fullName>
        <ecNumber evidence="3">3.1.-.-</ecNumber>
    </recommendedName>
</protein>
<sequence length="110" mass="12678">MRTAWPWQVWWVDFDPQIGREQAGRRPAVVVGSAFACELPNDLVFVVPCTSKDRGLPFQPRLDSLGKPSFAMCDQLKSISRRRLVKQHSARLDKSEIEAIRFVLRRLIEV</sequence>